<organism evidence="1 2">
    <name type="scientific">Mycobacterium phage Phrappuccino</name>
    <dbReference type="NCBI Taxonomy" id="2591223"/>
    <lineage>
        <taxon>Viruses</taxon>
        <taxon>Duplodnaviria</taxon>
        <taxon>Heunggongvirae</taxon>
        <taxon>Uroviricota</taxon>
        <taxon>Caudoviricetes</taxon>
        <taxon>Phrappuccinovirus</taxon>
        <taxon>Phrappuccinovirus phrappuccino</taxon>
        <taxon>Phreappuccinovirus Phrappuccino</taxon>
    </lineage>
</organism>
<gene>
    <name evidence="1" type="primary">110</name>
    <name evidence="1" type="ORF">SEA_PHRAPPUCCINO_110</name>
</gene>
<dbReference type="EMBL" id="MK937592">
    <property type="protein sequence ID" value="QDH91785.1"/>
    <property type="molecule type" value="Genomic_DNA"/>
</dbReference>
<dbReference type="GeneID" id="64767031"/>
<dbReference type="RefSeq" id="YP_010059799.1">
    <property type="nucleotide sequence ID" value="NC_054727.1"/>
</dbReference>
<reference evidence="1 2" key="1">
    <citation type="submission" date="2019-05" db="EMBL/GenBank/DDBJ databases">
        <authorList>
            <person name="Pope W.H."/>
            <person name="Garlena R.A."/>
            <person name="Russell D.A."/>
            <person name="Jacobs-Sera D."/>
            <person name="Hatfull G.F."/>
        </authorList>
    </citation>
    <scope>NUCLEOTIDE SEQUENCE [LARGE SCALE GENOMIC DNA]</scope>
</reference>
<protein>
    <submittedName>
        <fullName evidence="1">Uncharacterized protein</fullName>
    </submittedName>
</protein>
<evidence type="ECO:0000313" key="1">
    <source>
        <dbReference type="EMBL" id="QDH91785.1"/>
    </source>
</evidence>
<proteinExistence type="predicted"/>
<accession>A0A514DDU5</accession>
<name>A0A514DDU5_9CAUD</name>
<dbReference type="Proteomes" id="UP000316777">
    <property type="component" value="Segment"/>
</dbReference>
<sequence>MGDVDTSALTNVHDPDKCSGSWCVVHNPSDHHMRGWEVVWRNDRGLFERVCPHGIGHPDPDQFAHWEKAAATWRPPVSYDVIDDPHPPGNPYLGKGVHGCDGCCREAM</sequence>
<evidence type="ECO:0000313" key="2">
    <source>
        <dbReference type="Proteomes" id="UP000316777"/>
    </source>
</evidence>
<dbReference type="KEGG" id="vg:64767031"/>
<keyword evidence="2" id="KW-1185">Reference proteome</keyword>